<name>A0A1H8F8Z6_9ACTN</name>
<dbReference type="AlphaFoldDB" id="A0A1H8F8Z6"/>
<accession>A0A1H8F8Z6</accession>
<keyword evidence="3" id="KW-1185">Reference proteome</keyword>
<dbReference type="SUPFAM" id="SSF52540">
    <property type="entry name" value="P-loop containing nucleoside triphosphate hydrolases"/>
    <property type="match status" value="1"/>
</dbReference>
<proteinExistence type="predicted"/>
<dbReference type="InterPro" id="IPR051162">
    <property type="entry name" value="T4SS_component"/>
</dbReference>
<reference evidence="2 3" key="1">
    <citation type="submission" date="2016-10" db="EMBL/GenBank/DDBJ databases">
        <authorList>
            <person name="de Groot N.N."/>
        </authorList>
    </citation>
    <scope>NUCLEOTIDE SEQUENCE [LARGE SCALE GENOMIC DNA]</scope>
    <source>
        <strain evidence="2 3">DSM 43357</strain>
    </source>
</reference>
<dbReference type="EMBL" id="FOBF01000024">
    <property type="protein sequence ID" value="SEN27518.1"/>
    <property type="molecule type" value="Genomic_DNA"/>
</dbReference>
<protein>
    <recommendedName>
        <fullName evidence="4">AAA-like domain-containing protein</fullName>
    </recommendedName>
</protein>
<feature type="region of interest" description="Disordered" evidence="1">
    <location>
        <begin position="313"/>
        <end position="332"/>
    </location>
</feature>
<dbReference type="Gene3D" id="3.40.50.300">
    <property type="entry name" value="P-loop containing nucleotide triphosphate hydrolases"/>
    <property type="match status" value="1"/>
</dbReference>
<evidence type="ECO:0000256" key="1">
    <source>
        <dbReference type="SAM" id="MobiDB-lite"/>
    </source>
</evidence>
<dbReference type="Proteomes" id="UP000198953">
    <property type="component" value="Unassembled WGS sequence"/>
</dbReference>
<dbReference type="PANTHER" id="PTHR30121:SF6">
    <property type="entry name" value="SLR6007 PROTEIN"/>
    <property type="match status" value="1"/>
</dbReference>
<dbReference type="InterPro" id="IPR027417">
    <property type="entry name" value="P-loop_NTPase"/>
</dbReference>
<evidence type="ECO:0000313" key="3">
    <source>
        <dbReference type="Proteomes" id="UP000198953"/>
    </source>
</evidence>
<evidence type="ECO:0008006" key="4">
    <source>
        <dbReference type="Google" id="ProtNLM"/>
    </source>
</evidence>
<dbReference type="PANTHER" id="PTHR30121">
    <property type="entry name" value="UNCHARACTERIZED PROTEIN YJGR-RELATED"/>
    <property type="match status" value="1"/>
</dbReference>
<evidence type="ECO:0000313" key="2">
    <source>
        <dbReference type="EMBL" id="SEN27518.1"/>
    </source>
</evidence>
<organism evidence="2 3">
    <name type="scientific">Nonomuraea pusilla</name>
    <dbReference type="NCBI Taxonomy" id="46177"/>
    <lineage>
        <taxon>Bacteria</taxon>
        <taxon>Bacillati</taxon>
        <taxon>Actinomycetota</taxon>
        <taxon>Actinomycetes</taxon>
        <taxon>Streptosporangiales</taxon>
        <taxon>Streptosporangiaceae</taxon>
        <taxon>Nonomuraea</taxon>
    </lineage>
</organism>
<gene>
    <name evidence="2" type="ORF">SAMN05660976_07180</name>
</gene>
<dbReference type="STRING" id="46177.SAMN05660976_07180"/>
<sequence>MAVWTPGRSGGRPLSFQPLPDFTAVAGDPDEFAEAVEAAMAFLVPRVRLEANTDKAQLGQAVLRRALAHYGRGRATSLRGLAALLSDLPDGVSEVAGAPRIAANLARSLTAAMDNDPLFGGAGTPVDPAVLLTPPEGKRARVSVISLAGLRSDEQRQSFVARLQMEVFLWFKRNPVADRPLGGLFVMDEAQTFVPATGGGVPSVRSTTLLASQARKYGLGLVFATQAPKALHNQVPGNATTQFFGLLNAPVQIAAAKEMARAKGGEVPDVARLSSGEFYVALEGGAFVKARAPMCLTYHPKAPLTLDEILERSRGPAPRPGQVPAILDVSSS</sequence>